<protein>
    <submittedName>
        <fullName evidence="11">VCBS domain-containing protein</fullName>
    </submittedName>
</protein>
<dbReference type="PRINTS" id="PR00313">
    <property type="entry name" value="CABNDNGRPT"/>
</dbReference>
<dbReference type="SUPFAM" id="SSF51120">
    <property type="entry name" value="beta-Roll"/>
    <property type="match status" value="1"/>
</dbReference>
<keyword evidence="6" id="KW-0106">Calcium</keyword>
<sequence>MPKPTKTVEFEIIGLSDESDEIGGAPDDEITSLTTGFTVDGTLADSVDTVIFLVSLSDGTVDEVEFGDADPSTTLTDEASAAEDDGGSFQSVDSDWRFTLDSSGNWTLEYTGADLPSGVVEIGAQYTTIHPRSGKVQIKDAIAKFFTIAAPSSNAPVVIDTADDAGGVVDDPAAQDSDSITDTGAIAFSDSDLGNVHSASAVFSSTTHSDQLGSLSASVTSQTNDTTGAGGVVIWDYEVTADALRFLGAGEQITEVYTVEITDNNGSTVSVDVTVTLDGTNDAPTISVASSTLAGGVSERADGAVDEGTATLATSGAIAFDDADGNATHGASFVGQEPGYLGTFSLASTPLGGTWGWSFEIDDALLESLPEGQTLTQRYDVTIDDRNGGTATETVTVTLTGANDAAVIGSPGDPGNDDAVTEDETASTLTATGVLAISDADTGEDTFSTTVAPVGAPLGTLVLAADGSYTYSVANAAVQHLADGATHVDRFTVTSDDGTTREVAFTVTGTNDVAVISGTDSGSVTEDTSLNTGGVLSVSDSDDGEAALQAVSDVAGSYGSFTVAADGTWSYALNNANAAVQALDAGDAPLTDSFEVTSADGSATHMLTVTINGVDEAEPPTDPDQTVPLVGTPDLLAISDTGTSDGDDITGTAIASFSVALISGVEAGDTVTLQIDGSDVASHVVDATDIANGAVTFSGVDLGAPGAKSVRAAVSDGSGNTSVSGALVATLDAAAAGGSTLDLLAGSDSGLSDSDNLTNVTLPVLRVYFDAGVAAGEYLGFYINGTEDTLIHILEQSDIDQGYVDLQIGTSLADGVHSIEARIGTVNALYAMFGIIIWESYDTTSNLAIEIDTTAPDPVTIVQALAGGLPIDYAATTDDTTPEFTGTAAPGTTVTLRQGTTVYGATTADASGNWSITPDAPLPDKLYYFFAETSDEAGNIARDNFLLRVDAVADPAPPPPQDEPSLDDMWHLAALGGVQADWTDFSAIESVWADYSGANVSYGIFDDGVEYDHVDLDDNYDWDKHLLINGEPLDAYPAVSTAGVHGTAVSGVIAAEANGEGTVGIAYGATLTGVNIFSGPAYVNDAGTDAGHGFYQAIDQQFRFDIVNHSWGGAPIFLDDDPSVVGSNVGPATVAGFEKAVETGRGGLGTLIFKSAGNWADNANGNVSDASRYSITVAAFDSDGDVSFYSNRGSNVLISAPSSGYTSIGNLRVPTTDRQGLNGYVSGDWSTSGPGGFGGTSSASPTAAGVAGLMLEANPDLGWRDVQDILAYSASHIGSPVGVDDTTIEIVPVDLDNNGSYETTAARRIEYFAKVWNGADNWNGGGLHYSNDYGFGAINVHDAVRMAEVWHLFGPAQTSANEGEITHSFANADPATSPLLSVSGDGSTMTTTFTVSGASMELDTVDIRITLAAMLLQEAELTITSPSGTEVTLTRPDIADYMPVFTAFGTPTTNVLAWTYGAHAFKGEDPNGVWTVTLTERDVTYDVDNFGQELDGIALRDIAFTFYGTIDGADGISLADDVYHYTDEVFDVLAATLSRDVISDASGTDWLDMAAMTHDLVVDLAAGTASSLSAGTFIAAGAEAIENVVAGDGDDTLIGTAGDNQLIGMRGSDTLNGGGGTDSLTGGVGSDLFVFETGFGTVTVTDFIGDLFAAPGEADLLDFSGVTELASYSDFTSSLFVNAEGVVYDHDADGIDTVLFAGLGSTADISEDDVLGNWALV</sequence>
<dbReference type="PANTHER" id="PTHR42884">
    <property type="entry name" value="PROPROTEIN CONVERTASE SUBTILISIN/KEXIN-RELATED"/>
    <property type="match status" value="1"/>
</dbReference>
<evidence type="ECO:0000256" key="3">
    <source>
        <dbReference type="ARBA" id="ARBA00022729"/>
    </source>
</evidence>
<dbReference type="Gene3D" id="3.40.50.200">
    <property type="entry name" value="Peptidase S8/S53 domain"/>
    <property type="match status" value="1"/>
</dbReference>
<dbReference type="GO" id="GO:0005737">
    <property type="term" value="C:cytoplasm"/>
    <property type="evidence" value="ECO:0007669"/>
    <property type="project" value="UniProtKB-ARBA"/>
</dbReference>
<accession>A0A8J7SG71</accession>
<dbReference type="SUPFAM" id="SSF52743">
    <property type="entry name" value="Subtilisin-like"/>
    <property type="match status" value="1"/>
</dbReference>
<dbReference type="GO" id="GO:0005509">
    <property type="term" value="F:calcium ion binding"/>
    <property type="evidence" value="ECO:0007669"/>
    <property type="project" value="InterPro"/>
</dbReference>
<dbReference type="InterPro" id="IPR013783">
    <property type="entry name" value="Ig-like_fold"/>
</dbReference>
<dbReference type="InterPro" id="IPR034182">
    <property type="entry name" value="Kexin/furin"/>
</dbReference>
<dbReference type="PROSITE" id="PS51892">
    <property type="entry name" value="SUBTILASE"/>
    <property type="match status" value="1"/>
</dbReference>
<dbReference type="Pfam" id="PF17803">
    <property type="entry name" value="Cadherin_4"/>
    <property type="match status" value="2"/>
</dbReference>
<dbReference type="InterPro" id="IPR018511">
    <property type="entry name" value="Hemolysin-typ_Ca-bd_CS"/>
</dbReference>
<keyword evidence="3" id="KW-0732">Signal</keyword>
<dbReference type="PROSITE" id="PS00138">
    <property type="entry name" value="SUBTILASE_SER"/>
    <property type="match status" value="1"/>
</dbReference>
<dbReference type="PANTHER" id="PTHR42884:SF14">
    <property type="entry name" value="NEUROENDOCRINE CONVERTASE 1"/>
    <property type="match status" value="1"/>
</dbReference>
<dbReference type="GO" id="GO:0016485">
    <property type="term" value="P:protein processing"/>
    <property type="evidence" value="ECO:0007669"/>
    <property type="project" value="TreeGrafter"/>
</dbReference>
<dbReference type="GO" id="GO:0016020">
    <property type="term" value="C:membrane"/>
    <property type="evidence" value="ECO:0007669"/>
    <property type="project" value="TreeGrafter"/>
</dbReference>
<dbReference type="PROSITE" id="PS00330">
    <property type="entry name" value="HEMOLYSIN_CALCIUM"/>
    <property type="match status" value="1"/>
</dbReference>
<dbReference type="InterPro" id="IPR011049">
    <property type="entry name" value="Serralysin-like_metalloprot_C"/>
</dbReference>
<dbReference type="Pfam" id="PF00082">
    <property type="entry name" value="Peptidase_S8"/>
    <property type="match status" value="1"/>
</dbReference>
<dbReference type="InterPro" id="IPR000209">
    <property type="entry name" value="Peptidase_S8/S53_dom"/>
</dbReference>
<dbReference type="PRINTS" id="PR00723">
    <property type="entry name" value="SUBTILISIN"/>
</dbReference>
<keyword evidence="2 8" id="KW-0645">Protease</keyword>
<comment type="similarity">
    <text evidence="1">Belongs to the peptidase S8 family. Furin subfamily.</text>
</comment>
<dbReference type="Pfam" id="PF00353">
    <property type="entry name" value="HemolysinCabind"/>
    <property type="match status" value="1"/>
</dbReference>
<dbReference type="GO" id="GO:0012505">
    <property type="term" value="C:endomembrane system"/>
    <property type="evidence" value="ECO:0007669"/>
    <property type="project" value="UniProtKB-ARBA"/>
</dbReference>
<evidence type="ECO:0000256" key="7">
    <source>
        <dbReference type="PIRSR" id="PIRSR615500-1"/>
    </source>
</evidence>
<dbReference type="Gene3D" id="2.60.120.260">
    <property type="entry name" value="Galactose-binding domain-like"/>
    <property type="match status" value="1"/>
</dbReference>
<dbReference type="Pfam" id="PF19077">
    <property type="entry name" value="Big_13"/>
    <property type="match status" value="1"/>
</dbReference>
<dbReference type="Gene3D" id="2.60.40.10">
    <property type="entry name" value="Immunoglobulins"/>
    <property type="match status" value="5"/>
</dbReference>
<evidence type="ECO:0000256" key="2">
    <source>
        <dbReference type="ARBA" id="ARBA00022670"/>
    </source>
</evidence>
<dbReference type="CDD" id="cd04059">
    <property type="entry name" value="Peptidases_S8_Protein_convertases_Kexins_Furin-like"/>
    <property type="match status" value="1"/>
</dbReference>
<dbReference type="Pfam" id="PF01483">
    <property type="entry name" value="P_proprotein"/>
    <property type="match status" value="1"/>
</dbReference>
<keyword evidence="5 8" id="KW-0720">Serine protease</keyword>
<feature type="domain" description="P/Homo B" evidence="10">
    <location>
        <begin position="1354"/>
        <end position="1512"/>
    </location>
</feature>
<evidence type="ECO:0000256" key="5">
    <source>
        <dbReference type="ARBA" id="ARBA00022825"/>
    </source>
</evidence>
<proteinExistence type="inferred from homology"/>
<dbReference type="EMBL" id="JAEHHL010000011">
    <property type="protein sequence ID" value="MBK0400858.1"/>
    <property type="molecule type" value="Genomic_DNA"/>
</dbReference>
<dbReference type="PROSITE" id="PS51829">
    <property type="entry name" value="P_HOMO_B"/>
    <property type="match status" value="1"/>
</dbReference>
<evidence type="ECO:0000256" key="6">
    <source>
        <dbReference type="ARBA" id="ARBA00022837"/>
    </source>
</evidence>
<dbReference type="InterPro" id="IPR008979">
    <property type="entry name" value="Galactose-bd-like_sf"/>
</dbReference>
<dbReference type="InterPro" id="IPR002884">
    <property type="entry name" value="P_dom"/>
</dbReference>
<dbReference type="InterPro" id="IPR022398">
    <property type="entry name" value="Peptidase_S8_His-AS"/>
</dbReference>
<evidence type="ECO:0000313" key="11">
    <source>
        <dbReference type="EMBL" id="MBK0400858.1"/>
    </source>
</evidence>
<evidence type="ECO:0000256" key="9">
    <source>
        <dbReference type="SAM" id="MobiDB-lite"/>
    </source>
</evidence>
<feature type="active site" description="Charge relay system" evidence="7 8">
    <location>
        <position position="1045"/>
    </location>
</feature>
<gene>
    <name evidence="11" type="ORF">H0I76_16785</name>
</gene>
<dbReference type="PROSITE" id="PS00137">
    <property type="entry name" value="SUBTILASE_HIS"/>
    <property type="match status" value="1"/>
</dbReference>
<feature type="active site" description="Charge relay system" evidence="7 8">
    <location>
        <position position="1006"/>
    </location>
</feature>
<dbReference type="InterPro" id="IPR010221">
    <property type="entry name" value="VCBS_dom"/>
</dbReference>
<organism evidence="11 12">
    <name type="scientific">Thermohalobaculum xanthum</name>
    <dbReference type="NCBI Taxonomy" id="2753746"/>
    <lineage>
        <taxon>Bacteria</taxon>
        <taxon>Pseudomonadati</taxon>
        <taxon>Pseudomonadota</taxon>
        <taxon>Alphaproteobacteria</taxon>
        <taxon>Rhodobacterales</taxon>
        <taxon>Paracoccaceae</taxon>
        <taxon>Thermohalobaculum</taxon>
    </lineage>
</organism>
<evidence type="ECO:0000259" key="10">
    <source>
        <dbReference type="PROSITE" id="PS51829"/>
    </source>
</evidence>
<dbReference type="InterPro" id="IPR040853">
    <property type="entry name" value="RapA2_cadherin-like"/>
</dbReference>
<name>A0A8J7SG71_9RHOB</name>
<dbReference type="InterPro" id="IPR044016">
    <property type="entry name" value="Big_13"/>
</dbReference>
<keyword evidence="4 8" id="KW-0378">Hydrolase</keyword>
<dbReference type="InterPro" id="IPR023828">
    <property type="entry name" value="Peptidase_S8_Ser-AS"/>
</dbReference>
<dbReference type="InterPro" id="IPR001343">
    <property type="entry name" value="Hemolysn_Ca-bd"/>
</dbReference>
<evidence type="ECO:0000256" key="8">
    <source>
        <dbReference type="PROSITE-ProRule" id="PRU01240"/>
    </source>
</evidence>
<reference evidence="11" key="1">
    <citation type="submission" date="2020-12" db="EMBL/GenBank/DDBJ databases">
        <title>Bacterial taxonomy.</title>
        <authorList>
            <person name="Pan X."/>
        </authorList>
    </citation>
    <scope>NUCLEOTIDE SEQUENCE</scope>
    <source>
        <strain evidence="11">M0105</strain>
    </source>
</reference>
<dbReference type="NCBIfam" id="TIGR01965">
    <property type="entry name" value="VCBS_repeat"/>
    <property type="match status" value="4"/>
</dbReference>
<dbReference type="RefSeq" id="WP_200612550.1">
    <property type="nucleotide sequence ID" value="NZ_JAEHHL010000011.1"/>
</dbReference>
<evidence type="ECO:0000256" key="1">
    <source>
        <dbReference type="ARBA" id="ARBA00005325"/>
    </source>
</evidence>
<feature type="region of interest" description="Disordered" evidence="9">
    <location>
        <begin position="65"/>
        <end position="90"/>
    </location>
</feature>
<comment type="caution">
    <text evidence="11">The sequence shown here is derived from an EMBL/GenBank/DDBJ whole genome shotgun (WGS) entry which is preliminary data.</text>
</comment>
<dbReference type="InterPro" id="IPR015500">
    <property type="entry name" value="Peptidase_S8_subtilisin-rel"/>
</dbReference>
<dbReference type="GO" id="GO:0004252">
    <property type="term" value="F:serine-type endopeptidase activity"/>
    <property type="evidence" value="ECO:0007669"/>
    <property type="project" value="UniProtKB-UniRule"/>
</dbReference>
<evidence type="ECO:0000313" key="12">
    <source>
        <dbReference type="Proteomes" id="UP000655420"/>
    </source>
</evidence>
<feature type="active site" description="Charge relay system" evidence="7 8">
    <location>
        <position position="1241"/>
    </location>
</feature>
<keyword evidence="12" id="KW-1185">Reference proteome</keyword>
<evidence type="ECO:0000256" key="4">
    <source>
        <dbReference type="ARBA" id="ARBA00022801"/>
    </source>
</evidence>
<dbReference type="Proteomes" id="UP000655420">
    <property type="component" value="Unassembled WGS sequence"/>
</dbReference>
<dbReference type="InterPro" id="IPR036852">
    <property type="entry name" value="Peptidase_S8/S53_dom_sf"/>
</dbReference>
<dbReference type="SUPFAM" id="SSF49785">
    <property type="entry name" value="Galactose-binding domain-like"/>
    <property type="match status" value="1"/>
</dbReference>
<dbReference type="Gene3D" id="2.150.10.10">
    <property type="entry name" value="Serralysin-like metalloprotease, C-terminal"/>
    <property type="match status" value="1"/>
</dbReference>